<feature type="compositionally biased region" description="Polar residues" evidence="11">
    <location>
        <begin position="297"/>
        <end position="311"/>
    </location>
</feature>
<evidence type="ECO:0000256" key="5">
    <source>
        <dbReference type="ARBA" id="ARBA00022833"/>
    </source>
</evidence>
<dbReference type="EMBL" id="CAXKWB010000598">
    <property type="protein sequence ID" value="CAL4061319.1"/>
    <property type="molecule type" value="Genomic_DNA"/>
</dbReference>
<comment type="caution">
    <text evidence="13">The sequence shown here is derived from an EMBL/GenBank/DDBJ whole genome shotgun (WGS) entry which is preliminary data.</text>
</comment>
<dbReference type="PANTHER" id="PTHR24384">
    <property type="entry name" value="FINGER PUTATIVE TRANSCRIPTION FACTOR FAMILY-RELATED"/>
    <property type="match status" value="1"/>
</dbReference>
<evidence type="ECO:0000256" key="7">
    <source>
        <dbReference type="ARBA" id="ARBA00023125"/>
    </source>
</evidence>
<feature type="compositionally biased region" description="Low complexity" evidence="11">
    <location>
        <begin position="869"/>
        <end position="900"/>
    </location>
</feature>
<feature type="domain" description="C2H2-type" evidence="12">
    <location>
        <begin position="211"/>
        <end position="239"/>
    </location>
</feature>
<feature type="compositionally biased region" description="Low complexity" evidence="11">
    <location>
        <begin position="689"/>
        <end position="703"/>
    </location>
</feature>
<feature type="compositionally biased region" description="Low complexity" evidence="11">
    <location>
        <begin position="1103"/>
        <end position="1159"/>
    </location>
</feature>
<feature type="compositionally biased region" description="Polar residues" evidence="11">
    <location>
        <begin position="413"/>
        <end position="440"/>
    </location>
</feature>
<keyword evidence="14" id="KW-1185">Reference proteome</keyword>
<dbReference type="GO" id="GO:0008270">
    <property type="term" value="F:zinc ion binding"/>
    <property type="evidence" value="ECO:0007669"/>
    <property type="project" value="UniProtKB-KW"/>
</dbReference>
<evidence type="ECO:0000256" key="2">
    <source>
        <dbReference type="ARBA" id="ARBA00022723"/>
    </source>
</evidence>
<feature type="compositionally biased region" description="Low complexity" evidence="11">
    <location>
        <begin position="1174"/>
        <end position="1191"/>
    </location>
</feature>
<feature type="region of interest" description="Disordered" evidence="11">
    <location>
        <begin position="624"/>
        <end position="1230"/>
    </location>
</feature>
<feature type="compositionally biased region" description="Polar residues" evidence="11">
    <location>
        <begin position="624"/>
        <end position="643"/>
    </location>
</feature>
<feature type="compositionally biased region" description="Polar residues" evidence="11">
    <location>
        <begin position="549"/>
        <end position="562"/>
    </location>
</feature>
<feature type="compositionally biased region" description="Low complexity" evidence="11">
    <location>
        <begin position="1000"/>
        <end position="1011"/>
    </location>
</feature>
<evidence type="ECO:0000256" key="4">
    <source>
        <dbReference type="ARBA" id="ARBA00022771"/>
    </source>
</evidence>
<feature type="compositionally biased region" description="Low complexity" evidence="11">
    <location>
        <begin position="1035"/>
        <end position="1063"/>
    </location>
</feature>
<feature type="compositionally biased region" description="Low complexity" evidence="11">
    <location>
        <begin position="155"/>
        <end position="172"/>
    </location>
</feature>
<feature type="compositionally biased region" description="Low complexity" evidence="11">
    <location>
        <begin position="389"/>
        <end position="406"/>
    </location>
</feature>
<evidence type="ECO:0000256" key="6">
    <source>
        <dbReference type="ARBA" id="ARBA00023015"/>
    </source>
</evidence>
<feature type="compositionally biased region" description="Low complexity" evidence="11">
    <location>
        <begin position="981"/>
        <end position="990"/>
    </location>
</feature>
<feature type="compositionally biased region" description="Polar residues" evidence="11">
    <location>
        <begin position="135"/>
        <end position="150"/>
    </location>
</feature>
<dbReference type="InterPro" id="IPR050752">
    <property type="entry name" value="C2H2-ZF_domain"/>
</dbReference>
<evidence type="ECO:0000313" key="14">
    <source>
        <dbReference type="Proteomes" id="UP001497623"/>
    </source>
</evidence>
<keyword evidence="6" id="KW-0805">Transcription regulation</keyword>
<keyword evidence="7" id="KW-0238">DNA-binding</keyword>
<feature type="compositionally biased region" description="Low complexity" evidence="11">
    <location>
        <begin position="342"/>
        <end position="378"/>
    </location>
</feature>
<feature type="domain" description="C2H2-type" evidence="12">
    <location>
        <begin position="1626"/>
        <end position="1653"/>
    </location>
</feature>
<feature type="compositionally biased region" description="Basic and acidic residues" evidence="11">
    <location>
        <begin position="644"/>
        <end position="657"/>
    </location>
</feature>
<feature type="domain" description="C2H2-type" evidence="12">
    <location>
        <begin position="1682"/>
        <end position="1709"/>
    </location>
</feature>
<dbReference type="InterPro" id="IPR036236">
    <property type="entry name" value="Znf_C2H2_sf"/>
</dbReference>
<evidence type="ECO:0000256" key="11">
    <source>
        <dbReference type="SAM" id="MobiDB-lite"/>
    </source>
</evidence>
<feature type="compositionally biased region" description="Low complexity" evidence="11">
    <location>
        <begin position="313"/>
        <end position="332"/>
    </location>
</feature>
<feature type="region of interest" description="Disordered" evidence="11">
    <location>
        <begin position="243"/>
        <end position="279"/>
    </location>
</feature>
<accession>A0AAV2PNI9</accession>
<dbReference type="PROSITE" id="PS50157">
    <property type="entry name" value="ZINC_FINGER_C2H2_2"/>
    <property type="match status" value="4"/>
</dbReference>
<feature type="region of interest" description="Disordered" evidence="11">
    <location>
        <begin position="135"/>
        <end position="206"/>
    </location>
</feature>
<feature type="compositionally biased region" description="Polar residues" evidence="11">
    <location>
        <begin position="1078"/>
        <end position="1095"/>
    </location>
</feature>
<feature type="compositionally biased region" description="Polar residues" evidence="11">
    <location>
        <begin position="841"/>
        <end position="856"/>
    </location>
</feature>
<dbReference type="GO" id="GO:0000978">
    <property type="term" value="F:RNA polymerase II cis-regulatory region sequence-specific DNA binding"/>
    <property type="evidence" value="ECO:0007669"/>
    <property type="project" value="TreeGrafter"/>
</dbReference>
<feature type="compositionally biased region" description="Low complexity" evidence="11">
    <location>
        <begin position="498"/>
        <end position="510"/>
    </location>
</feature>
<dbReference type="GO" id="GO:0005634">
    <property type="term" value="C:nucleus"/>
    <property type="evidence" value="ECO:0007669"/>
    <property type="project" value="UniProtKB-SubCell"/>
</dbReference>
<feature type="compositionally biased region" description="Polar residues" evidence="11">
    <location>
        <begin position="813"/>
        <end position="826"/>
    </location>
</feature>
<comment type="subcellular location">
    <subcellularLocation>
        <location evidence="1">Nucleus</location>
    </subcellularLocation>
</comment>
<feature type="non-terminal residue" evidence="13">
    <location>
        <position position="1714"/>
    </location>
</feature>
<keyword evidence="8" id="KW-0804">Transcription</keyword>
<feature type="compositionally biased region" description="Polar residues" evidence="11">
    <location>
        <begin position="768"/>
        <end position="780"/>
    </location>
</feature>
<feature type="region of interest" description="Disordered" evidence="11">
    <location>
        <begin position="1260"/>
        <end position="1316"/>
    </location>
</feature>
<feature type="compositionally biased region" description="Basic and acidic residues" evidence="11">
    <location>
        <begin position="734"/>
        <end position="748"/>
    </location>
</feature>
<evidence type="ECO:0000256" key="3">
    <source>
        <dbReference type="ARBA" id="ARBA00022737"/>
    </source>
</evidence>
<dbReference type="PANTHER" id="PTHR24384:SF189">
    <property type="entry name" value="C2H2-TYPE DOMAIN-CONTAINING PROTEIN-RELATED"/>
    <property type="match status" value="1"/>
</dbReference>
<feature type="compositionally biased region" description="Polar residues" evidence="11">
    <location>
        <begin position="901"/>
        <end position="947"/>
    </location>
</feature>
<feature type="compositionally biased region" description="Basic and acidic residues" evidence="11">
    <location>
        <begin position="536"/>
        <end position="548"/>
    </location>
</feature>
<keyword evidence="4 10" id="KW-0863">Zinc-finger</keyword>
<keyword evidence="2" id="KW-0479">Metal-binding</keyword>
<sequence>MNSMHNSFTGSGGYSSPYSGYVPPPAPLPYYNGYPAELTQVSSPYYGKPGSVPPGYTSGMAGYTTAAPPINNSMYYQQYGLSYQYGAYSKYGLGSGLASSLGGYSAELAGSSGITPPSLGGLQAPTTDLGLTGSMFSSKTKYSGSQQGSPSPLAGSVSLSHGNSSSMLSPVTSTPPSPGPHNLPSGLTGPGAIPSPPVDGGESKKEIDKMRRCQICGQVFRLMSECLAHMKAVHEAPLSMYGLQHPGHNPQSMSSSSGMGPGLPSNPRSGGVGAPDSPLMALERMGWGEKQGVLPSSLHTASSPLTTNYTPGPSLISSPQQHSSSQHLPTQLTSVGQHQPGPSHHISTSIPSSISTSPSVTIPTSLPTSLSSTHPIPHNASISAQQPMQRSSQTISDSIQSESISSARPVQPPNVNNDGYATHPDTSQAHHYASSPSNMPDNIHGTDTRSDVTISSTLMKSRKTNSYSVSSIIGETNEGTLSVNQESSNTYRLDATESLSENSSSAVSDSYYQKQGTQQKSTVEDEESPNAVGYSKSREDSNKQDLEQHSQIQQMVDQHSQQIQDTLVEQPSNIMEKDRNVEMASSIVEGEALSEEVKIHEGIEAENKKVDELVKDEEAIVSMESANEQDIINQEQDLVSKQNDNSEDRSEIDETYKEAIIQEESISDEADAKNLHSSEDKIVNNVTPSIEVENNKSSSISNEEIPEHSLENKEEAKVLESDTTEPSQNQQDENITRLDDENKREASLIHDMSIQNDLETTQKDSSEPIESNLTDQSNILEHNASQEESESQETNNSQEKSTDAEVGIKITEESNQSASRLSSNEISDNDKVNLEEDPDQNSDVNQQYQSTPTDSIQHQKQQKEHELQQQEQQQQDQQQQQEQQQQLQQQLQQAAQQQAAMSSGQAWNPASPQQYGQQRKPSPSGYQQSFQKSLHIQQVSPHSAASPQQQMQYQQMKMEQQQQQKQLQQQQQHQHMKRDQMQQQQTQQQQGSSGYPNWPNNTSGNYSSTGSQYPYAYGGQTSMPGHKAPYPMQNTYSSYGSSTTPYRSDSPNRSSSSQSGYPSHWYGSGGPGRMDSKGNWNQWGSQGHPSYSQSYGAYPYQPPMHQQQAQQKHQMQKLQQQQIASQQRSSHSPTVQQGTAVQQQQQQPSPSTPQQQHHTGAQSHSPVPRGMSTQQQQHSQHSPSSQQQHHQALASPRPLTPHQISQRPLTPQQQQPQQIMSNKPVASHTNMQQFTQQPTVNQGEDLPQQQQHPVLLSASQASNNSHLSPSSPTQDTHEDERQHQPIMYDEDSGDGSSDSMTSSATTPAPPKTRFYRIGPKSKTMAAKQYSQIDDLDNYRCTITVHENGSINGFGFQPTYPLAFKTNQQSCDSSDSENNTAELEPTFAQLKPVKRRRKSQNLEDVFIGPKRVKQAKIVKERQKKRQCHLEEQLRQSEMEEQLSALRIEKSQQVGPLGNVLIESSIILGDKEIDQQQNLDHCIASMHAEQLISIDSENNYGENGDKGYLLSGLNGHKKPGKKNNKVFHNENSITIKEIPEPPASASKKLRAKDFKWSHYIKATRYWCPDCAHGFKNQREVEIHSEERCKWNCLYMLECSVITRDIQTHATYGPKVQELLEDYQVDGEHQCQTCGEVIARKADYLVHVDSHKDFMPWECTICGTRFKIRGSLKEHLRYTHMKGRVPCLKCNKVFPTSTLLRQHVKVHTQHYKYKTAK</sequence>
<evidence type="ECO:0000313" key="13">
    <source>
        <dbReference type="EMBL" id="CAL4061319.1"/>
    </source>
</evidence>
<proteinExistence type="predicted"/>
<feature type="region of interest" description="Disordered" evidence="11">
    <location>
        <begin position="293"/>
        <end position="449"/>
    </location>
</feature>
<feature type="region of interest" description="Disordered" evidence="11">
    <location>
        <begin position="494"/>
        <end position="562"/>
    </location>
</feature>
<keyword evidence="5" id="KW-0862">Zinc</keyword>
<dbReference type="Gene3D" id="3.30.160.60">
    <property type="entry name" value="Classic Zinc Finger"/>
    <property type="match status" value="1"/>
</dbReference>
<feature type="compositionally biased region" description="Polar residues" evidence="11">
    <location>
        <begin position="724"/>
        <end position="733"/>
    </location>
</feature>
<feature type="compositionally biased region" description="Basic and acidic residues" evidence="11">
    <location>
        <begin position="670"/>
        <end position="682"/>
    </location>
</feature>
<keyword evidence="9" id="KW-0539">Nucleus</keyword>
<name>A0AAV2PNI9_MEGNR</name>
<evidence type="ECO:0000256" key="9">
    <source>
        <dbReference type="ARBA" id="ARBA00023242"/>
    </source>
</evidence>
<dbReference type="SUPFAM" id="SSF57667">
    <property type="entry name" value="beta-beta-alpha zinc fingers"/>
    <property type="match status" value="1"/>
</dbReference>
<dbReference type="Proteomes" id="UP001497623">
    <property type="component" value="Unassembled WGS sequence"/>
</dbReference>
<dbReference type="GO" id="GO:0000981">
    <property type="term" value="F:DNA-binding transcription factor activity, RNA polymerase II-specific"/>
    <property type="evidence" value="ECO:0007669"/>
    <property type="project" value="TreeGrafter"/>
</dbReference>
<feature type="compositionally biased region" description="Low complexity" evidence="11">
    <location>
        <begin position="1294"/>
        <end position="1306"/>
    </location>
</feature>
<dbReference type="PROSITE" id="PS00028">
    <property type="entry name" value="ZINC_FINGER_C2H2_1"/>
    <property type="match status" value="4"/>
</dbReference>
<evidence type="ECO:0000259" key="12">
    <source>
        <dbReference type="PROSITE" id="PS50157"/>
    </source>
</evidence>
<evidence type="ECO:0000256" key="10">
    <source>
        <dbReference type="PROSITE-ProRule" id="PRU00042"/>
    </source>
</evidence>
<keyword evidence="3" id="KW-0677">Repeat</keyword>
<evidence type="ECO:0000256" key="8">
    <source>
        <dbReference type="ARBA" id="ARBA00023163"/>
    </source>
</evidence>
<dbReference type="Pfam" id="PF00096">
    <property type="entry name" value="zf-C2H2"/>
    <property type="match status" value="2"/>
</dbReference>
<gene>
    <name evidence="13" type="ORF">MNOR_LOCUS2069</name>
</gene>
<evidence type="ECO:0000256" key="1">
    <source>
        <dbReference type="ARBA" id="ARBA00004123"/>
    </source>
</evidence>
<feature type="compositionally biased region" description="Polar residues" evidence="11">
    <location>
        <begin position="511"/>
        <end position="521"/>
    </location>
</feature>
<dbReference type="InterPro" id="IPR013087">
    <property type="entry name" value="Znf_C2H2_type"/>
</dbReference>
<feature type="domain" description="C2H2-type" evidence="12">
    <location>
        <begin position="1654"/>
        <end position="1682"/>
    </location>
</feature>
<dbReference type="SMART" id="SM00355">
    <property type="entry name" value="ZnF_C2H2"/>
    <property type="match status" value="4"/>
</dbReference>
<feature type="compositionally biased region" description="Low complexity" evidence="11">
    <location>
        <begin position="246"/>
        <end position="267"/>
    </location>
</feature>
<protein>
    <recommendedName>
        <fullName evidence="12">C2H2-type domain-containing protein</fullName>
    </recommendedName>
</protein>
<feature type="compositionally biased region" description="Polar residues" evidence="11">
    <location>
        <begin position="1260"/>
        <end position="1274"/>
    </location>
</feature>
<organism evidence="13 14">
    <name type="scientific">Meganyctiphanes norvegica</name>
    <name type="common">Northern krill</name>
    <name type="synonym">Thysanopoda norvegica</name>
    <dbReference type="NCBI Taxonomy" id="48144"/>
    <lineage>
        <taxon>Eukaryota</taxon>
        <taxon>Metazoa</taxon>
        <taxon>Ecdysozoa</taxon>
        <taxon>Arthropoda</taxon>
        <taxon>Crustacea</taxon>
        <taxon>Multicrustacea</taxon>
        <taxon>Malacostraca</taxon>
        <taxon>Eumalacostraca</taxon>
        <taxon>Eucarida</taxon>
        <taxon>Euphausiacea</taxon>
        <taxon>Euphausiidae</taxon>
        <taxon>Meganyctiphanes</taxon>
    </lineage>
</organism>
<feature type="compositionally biased region" description="Basic and acidic residues" evidence="11">
    <location>
        <begin position="705"/>
        <end position="720"/>
    </location>
</feature>
<feature type="compositionally biased region" description="Low complexity" evidence="11">
    <location>
        <begin position="948"/>
        <end position="973"/>
    </location>
</feature>
<reference evidence="13 14" key="1">
    <citation type="submission" date="2024-05" db="EMBL/GenBank/DDBJ databases">
        <authorList>
            <person name="Wallberg A."/>
        </authorList>
    </citation>
    <scope>NUCLEOTIDE SEQUENCE [LARGE SCALE GENOMIC DNA]</scope>
</reference>